<name>A0ABV2Q3U3_9BURK</name>
<evidence type="ECO:0000256" key="4">
    <source>
        <dbReference type="ARBA" id="ARBA00022964"/>
    </source>
</evidence>
<sequence>MKTQTISWRVDEYPVDALIQEGPATFRVSGRAYSDQRIFELEQERIFQKTWNFVAHESEVAKPGDFKTAHIGTQPVIVTRGQDMALSVLLNRCVHRGAVVCRERSGNTRAFVCPYHAWTYATDGRLTGITGRDDPNGYGPDFVQPQGMQRVARVENYRGFIFACMDPGVVPLEQYLAGGAAQLLERKLQQSPVGKIRLTGRPFVGTYEGNWKFQAENIVDGYHFMYTHKAFVNLQQKYGDSTGDFGVHKGDNAAKMRLLRARGNVLGSRFGHGINQKPAAEFEQLFEGPHSEYYNQLSEKYGRDELEWIAGVGAACIFPNFGLIHNQLRVWRPIGPAMTEVTVYPYALEGVSDEYNAGMLRSHERFYGPAGYGAVDDIEVFALNQQGLSATQNDWLILERGMHNEKPLENGEIEGLPSSETVHRAFWRSWRDLMTAQGRAVQ</sequence>
<keyword evidence="3" id="KW-0479">Metal-binding</keyword>
<evidence type="ECO:0000313" key="10">
    <source>
        <dbReference type="EMBL" id="MET4575690.1"/>
    </source>
</evidence>
<gene>
    <name evidence="10" type="ORF">ABIE13_000790</name>
</gene>
<keyword evidence="6" id="KW-0408">Iron</keyword>
<evidence type="ECO:0000256" key="3">
    <source>
        <dbReference type="ARBA" id="ARBA00022723"/>
    </source>
</evidence>
<dbReference type="InterPro" id="IPR017941">
    <property type="entry name" value="Rieske_2Fe-2S"/>
</dbReference>
<dbReference type="EC" id="1.14.12.10" evidence="10"/>
<dbReference type="Pfam" id="PF00355">
    <property type="entry name" value="Rieske"/>
    <property type="match status" value="1"/>
</dbReference>
<dbReference type="InterPro" id="IPR036922">
    <property type="entry name" value="Rieske_2Fe-2S_sf"/>
</dbReference>
<organism evidence="10 11">
    <name type="scientific">Ottowia thiooxydans</name>
    <dbReference type="NCBI Taxonomy" id="219182"/>
    <lineage>
        <taxon>Bacteria</taxon>
        <taxon>Pseudomonadati</taxon>
        <taxon>Pseudomonadota</taxon>
        <taxon>Betaproteobacteria</taxon>
        <taxon>Burkholderiales</taxon>
        <taxon>Comamonadaceae</taxon>
        <taxon>Ottowia</taxon>
    </lineage>
</organism>
<dbReference type="InterPro" id="IPR001663">
    <property type="entry name" value="Rng_hydr_dOase-A"/>
</dbReference>
<dbReference type="Pfam" id="PF00848">
    <property type="entry name" value="Ring_hydroxyl_A"/>
    <property type="match status" value="1"/>
</dbReference>
<dbReference type="EC" id="1.14.12.-" evidence="10"/>
<evidence type="ECO:0000256" key="2">
    <source>
        <dbReference type="ARBA" id="ARBA00022714"/>
    </source>
</evidence>
<keyword evidence="5 10" id="KW-0560">Oxidoreductase</keyword>
<evidence type="ECO:0000313" key="11">
    <source>
        <dbReference type="Proteomes" id="UP001549320"/>
    </source>
</evidence>
<proteinExistence type="inferred from homology"/>
<evidence type="ECO:0000256" key="6">
    <source>
        <dbReference type="ARBA" id="ARBA00023004"/>
    </source>
</evidence>
<dbReference type="InterPro" id="IPR015879">
    <property type="entry name" value="Ring_hydroxy_dOase_asu_C_dom"/>
</dbReference>
<evidence type="ECO:0000256" key="1">
    <source>
        <dbReference type="ARBA" id="ARBA00008751"/>
    </source>
</evidence>
<dbReference type="InterPro" id="IPR015881">
    <property type="entry name" value="ARHD_Rieske_2Fe_2S"/>
</dbReference>
<dbReference type="PRINTS" id="PR00090">
    <property type="entry name" value="RNGDIOXGNASE"/>
</dbReference>
<keyword evidence="4" id="KW-0223">Dioxygenase</keyword>
<comment type="similarity">
    <text evidence="1">Belongs to the bacterial ring-hydroxylating dioxygenase alpha subunit family.</text>
</comment>
<dbReference type="PROSITE" id="PS51296">
    <property type="entry name" value="RIESKE"/>
    <property type="match status" value="1"/>
</dbReference>
<evidence type="ECO:0000256" key="8">
    <source>
        <dbReference type="ARBA" id="ARBA00023027"/>
    </source>
</evidence>
<dbReference type="Proteomes" id="UP001549320">
    <property type="component" value="Unassembled WGS sequence"/>
</dbReference>
<accession>A0ABV2Q3U3</accession>
<keyword evidence="7" id="KW-0411">Iron-sulfur</keyword>
<evidence type="ECO:0000256" key="5">
    <source>
        <dbReference type="ARBA" id="ARBA00023002"/>
    </source>
</evidence>
<dbReference type="EMBL" id="JBEPSH010000002">
    <property type="protein sequence ID" value="MET4575690.1"/>
    <property type="molecule type" value="Genomic_DNA"/>
</dbReference>
<evidence type="ECO:0000256" key="7">
    <source>
        <dbReference type="ARBA" id="ARBA00023014"/>
    </source>
</evidence>
<keyword evidence="11" id="KW-1185">Reference proteome</keyword>
<dbReference type="Gene3D" id="2.102.10.10">
    <property type="entry name" value="Rieske [2Fe-2S] iron-sulphur domain"/>
    <property type="match status" value="1"/>
</dbReference>
<reference evidence="10 11" key="1">
    <citation type="submission" date="2024-06" db="EMBL/GenBank/DDBJ databases">
        <title>Sorghum-associated microbial communities from plants grown in Nebraska, USA.</title>
        <authorList>
            <person name="Schachtman D."/>
        </authorList>
    </citation>
    <scope>NUCLEOTIDE SEQUENCE [LARGE SCALE GENOMIC DNA]</scope>
    <source>
        <strain evidence="10 11">2709</strain>
    </source>
</reference>
<dbReference type="Gene3D" id="3.90.380.10">
    <property type="entry name" value="Naphthalene 1,2-dioxygenase Alpha Subunit, Chain A, domain 1"/>
    <property type="match status" value="1"/>
</dbReference>
<dbReference type="SUPFAM" id="SSF55961">
    <property type="entry name" value="Bet v1-like"/>
    <property type="match status" value="1"/>
</dbReference>
<dbReference type="PANTHER" id="PTHR43756">
    <property type="entry name" value="CHOLINE MONOOXYGENASE, CHLOROPLASTIC"/>
    <property type="match status" value="1"/>
</dbReference>
<keyword evidence="2" id="KW-0001">2Fe-2S</keyword>
<protein>
    <submittedName>
        <fullName evidence="10">Benzoate/toluate 1,2-dioxygenase alpha subunit</fullName>
        <ecNumber evidence="10">1.14.12.-</ecNumber>
        <ecNumber evidence="10">1.14.12.10</ecNumber>
    </submittedName>
</protein>
<dbReference type="SUPFAM" id="SSF50022">
    <property type="entry name" value="ISP domain"/>
    <property type="match status" value="1"/>
</dbReference>
<dbReference type="PANTHER" id="PTHR43756:SF1">
    <property type="entry name" value="3-PHENYLPROPIONATE_CINNAMIC ACID DIOXYGENASE SUBUNIT ALPHA"/>
    <property type="match status" value="1"/>
</dbReference>
<dbReference type="RefSeq" id="WP_354441311.1">
    <property type="nucleotide sequence ID" value="NZ_JBEPSH010000002.1"/>
</dbReference>
<comment type="caution">
    <text evidence="10">The sequence shown here is derived from an EMBL/GenBank/DDBJ whole genome shotgun (WGS) entry which is preliminary data.</text>
</comment>
<keyword evidence="8" id="KW-0520">NAD</keyword>
<dbReference type="PROSITE" id="PS00570">
    <property type="entry name" value="RING_HYDROXYL_ALPHA"/>
    <property type="match status" value="1"/>
</dbReference>
<dbReference type="GO" id="GO:0018623">
    <property type="term" value="F:benzoate 1,2-dioxygenase activity"/>
    <property type="evidence" value="ECO:0007669"/>
    <property type="project" value="UniProtKB-EC"/>
</dbReference>
<evidence type="ECO:0000259" key="9">
    <source>
        <dbReference type="PROSITE" id="PS51296"/>
    </source>
</evidence>
<feature type="domain" description="Rieske" evidence="9">
    <location>
        <begin position="51"/>
        <end position="163"/>
    </location>
</feature>